<dbReference type="PROSITE" id="PS50279">
    <property type="entry name" value="BPTI_KUNITZ_2"/>
    <property type="match status" value="1"/>
</dbReference>
<name>A0AAV1M507_9NEOP</name>
<dbReference type="InterPro" id="IPR036880">
    <property type="entry name" value="Kunitz_BPTI_sf"/>
</dbReference>
<feature type="signal peptide" evidence="2">
    <location>
        <begin position="1"/>
        <end position="18"/>
    </location>
</feature>
<dbReference type="InterPro" id="IPR002223">
    <property type="entry name" value="Kunitz_BPTI"/>
</dbReference>
<evidence type="ECO:0000313" key="4">
    <source>
        <dbReference type="EMBL" id="CAK1602705.1"/>
    </source>
</evidence>
<dbReference type="SUPFAM" id="SSF57362">
    <property type="entry name" value="BPTI-like"/>
    <property type="match status" value="1"/>
</dbReference>
<evidence type="ECO:0000313" key="5">
    <source>
        <dbReference type="Proteomes" id="UP001314205"/>
    </source>
</evidence>
<proteinExistence type="predicted"/>
<reference evidence="4 5" key="1">
    <citation type="submission" date="2023-11" db="EMBL/GenBank/DDBJ databases">
        <authorList>
            <person name="Hedman E."/>
            <person name="Englund M."/>
            <person name="Stromberg M."/>
            <person name="Nyberg Akerstrom W."/>
            <person name="Nylinder S."/>
            <person name="Jareborg N."/>
            <person name="Kallberg Y."/>
            <person name="Kronander E."/>
        </authorList>
    </citation>
    <scope>NUCLEOTIDE SEQUENCE [LARGE SCALE GENOMIC DNA]</scope>
</reference>
<gene>
    <name evidence="4" type="ORF">PARMNEM_LOCUS21175</name>
</gene>
<feature type="compositionally biased region" description="Polar residues" evidence="1">
    <location>
        <begin position="152"/>
        <end position="179"/>
    </location>
</feature>
<keyword evidence="5" id="KW-1185">Reference proteome</keyword>
<feature type="domain" description="BPTI/Kunitz inhibitor" evidence="3">
    <location>
        <begin position="24"/>
        <end position="75"/>
    </location>
</feature>
<dbReference type="GO" id="GO:0004867">
    <property type="term" value="F:serine-type endopeptidase inhibitor activity"/>
    <property type="evidence" value="ECO:0007669"/>
    <property type="project" value="InterPro"/>
</dbReference>
<comment type="caution">
    <text evidence="4">The sequence shown here is derived from an EMBL/GenBank/DDBJ whole genome shotgun (WGS) entry which is preliminary data.</text>
</comment>
<evidence type="ECO:0000259" key="3">
    <source>
        <dbReference type="PROSITE" id="PS50279"/>
    </source>
</evidence>
<feature type="region of interest" description="Disordered" evidence="1">
    <location>
        <begin position="152"/>
        <end position="185"/>
    </location>
</feature>
<dbReference type="AlphaFoldDB" id="A0AAV1M507"/>
<dbReference type="SMART" id="SM00131">
    <property type="entry name" value="KU"/>
    <property type="match status" value="1"/>
</dbReference>
<evidence type="ECO:0000256" key="1">
    <source>
        <dbReference type="SAM" id="MobiDB-lite"/>
    </source>
</evidence>
<keyword evidence="2" id="KW-0732">Signal</keyword>
<dbReference type="Proteomes" id="UP001314205">
    <property type="component" value="Unassembled WGS sequence"/>
</dbReference>
<protein>
    <recommendedName>
        <fullName evidence="3">BPTI/Kunitz inhibitor domain-containing protein</fullName>
    </recommendedName>
</protein>
<feature type="chain" id="PRO_5043640049" description="BPTI/Kunitz inhibitor domain-containing protein" evidence="2">
    <location>
        <begin position="19"/>
        <end position="185"/>
    </location>
</feature>
<dbReference type="EMBL" id="CAVLGL010000148">
    <property type="protein sequence ID" value="CAK1602705.1"/>
    <property type="molecule type" value="Genomic_DNA"/>
</dbReference>
<organism evidence="4 5">
    <name type="scientific">Parnassius mnemosyne</name>
    <name type="common">clouded apollo</name>
    <dbReference type="NCBI Taxonomy" id="213953"/>
    <lineage>
        <taxon>Eukaryota</taxon>
        <taxon>Metazoa</taxon>
        <taxon>Ecdysozoa</taxon>
        <taxon>Arthropoda</taxon>
        <taxon>Hexapoda</taxon>
        <taxon>Insecta</taxon>
        <taxon>Pterygota</taxon>
        <taxon>Neoptera</taxon>
        <taxon>Endopterygota</taxon>
        <taxon>Lepidoptera</taxon>
        <taxon>Glossata</taxon>
        <taxon>Ditrysia</taxon>
        <taxon>Papilionoidea</taxon>
        <taxon>Papilionidae</taxon>
        <taxon>Parnassiinae</taxon>
        <taxon>Parnassini</taxon>
        <taxon>Parnassius</taxon>
        <taxon>Driopa</taxon>
    </lineage>
</organism>
<evidence type="ECO:0000256" key="2">
    <source>
        <dbReference type="SAM" id="SignalP"/>
    </source>
</evidence>
<dbReference type="Pfam" id="PF00014">
    <property type="entry name" value="Kunitz_BPTI"/>
    <property type="match status" value="1"/>
</dbReference>
<dbReference type="Gene3D" id="4.10.410.10">
    <property type="entry name" value="Pancreatic trypsin inhibitor Kunitz domain"/>
    <property type="match status" value="1"/>
</dbReference>
<accession>A0AAV1M507</accession>
<sequence>MFMEIVLFFIVYFVWIEAVPPEACFASFNWGDCGQPPVPVMYYWKPGSRCEVGLWRGCHPNINMFQDEYECVATCIYTARGGDEDYHNLNGLAGTEEIRDVGEIGYDESTPTSDDNCTLTSTGDPVTSSNVTIGAENATVTSTISGISVETTATTSSDNDHVSNSTQASTLNTTVEGTPTPTPLT</sequence>